<evidence type="ECO:0000313" key="6">
    <source>
        <dbReference type="Proteomes" id="UP001500631"/>
    </source>
</evidence>
<dbReference type="InterPro" id="IPR050679">
    <property type="entry name" value="Bact_HTH_transcr_reg"/>
</dbReference>
<keyword evidence="6" id="KW-1185">Reference proteome</keyword>
<dbReference type="Proteomes" id="UP001500631">
    <property type="component" value="Unassembled WGS sequence"/>
</dbReference>
<dbReference type="InterPro" id="IPR036390">
    <property type="entry name" value="WH_DNA-bd_sf"/>
</dbReference>
<dbReference type="PANTHER" id="PTHR44846">
    <property type="entry name" value="MANNOSYL-D-GLYCERATE TRANSPORT/METABOLISM SYSTEM REPRESSOR MNGR-RELATED"/>
    <property type="match status" value="1"/>
</dbReference>
<reference evidence="6" key="1">
    <citation type="journal article" date="2019" name="Int. J. Syst. Evol. Microbiol.">
        <title>The Global Catalogue of Microorganisms (GCM) 10K type strain sequencing project: providing services to taxonomists for standard genome sequencing and annotation.</title>
        <authorList>
            <consortium name="The Broad Institute Genomics Platform"/>
            <consortium name="The Broad Institute Genome Sequencing Center for Infectious Disease"/>
            <person name="Wu L."/>
            <person name="Ma J."/>
        </authorList>
    </citation>
    <scope>NUCLEOTIDE SEQUENCE [LARGE SCALE GENOMIC DNA]</scope>
    <source>
        <strain evidence="6">JCM 18424</strain>
    </source>
</reference>
<sequence length="240" mass="26515">MQKVTMAIPKYKNIKNYILSGITSGLFKQGGQIPTELELSSMFSVSRMTVNRAITDLTAQNVLTRIPGKGTFVTAEKAAASATNVTDIALEVTKRGNKHSLNIIAQEVVSADENVALGLGIFTGSSVHFCHIVHYENGIPLIIEKRYVNPIFVPNFIEQDFTKTTPSGYLLEKHGLSRMEQTIEAVAATEVHADLLEIPAGEPCLYITRRTWDRNNIISVAQFLAPGMRYKYFVSTDFSS</sequence>
<dbReference type="EMBL" id="BAABKE010000002">
    <property type="protein sequence ID" value="GAA5096493.1"/>
    <property type="molecule type" value="Genomic_DNA"/>
</dbReference>
<evidence type="ECO:0000313" key="5">
    <source>
        <dbReference type="EMBL" id="GAA5096493.1"/>
    </source>
</evidence>
<keyword evidence="1" id="KW-0805">Transcription regulation</keyword>
<dbReference type="SMART" id="SM00866">
    <property type="entry name" value="UTRA"/>
    <property type="match status" value="1"/>
</dbReference>
<dbReference type="Gene3D" id="3.40.1410.10">
    <property type="entry name" value="Chorismate lyase-like"/>
    <property type="match status" value="1"/>
</dbReference>
<dbReference type="SUPFAM" id="SSF46785">
    <property type="entry name" value="Winged helix' DNA-binding domain"/>
    <property type="match status" value="1"/>
</dbReference>
<evidence type="ECO:0000256" key="1">
    <source>
        <dbReference type="ARBA" id="ARBA00023015"/>
    </source>
</evidence>
<dbReference type="InterPro" id="IPR011663">
    <property type="entry name" value="UTRA"/>
</dbReference>
<dbReference type="InterPro" id="IPR028978">
    <property type="entry name" value="Chorismate_lyase_/UTRA_dom_sf"/>
</dbReference>
<feature type="domain" description="HTH gntR-type" evidence="4">
    <location>
        <begin position="8"/>
        <end position="76"/>
    </location>
</feature>
<dbReference type="SMART" id="SM00345">
    <property type="entry name" value="HTH_GNTR"/>
    <property type="match status" value="1"/>
</dbReference>
<name>A0ABP9MHI6_9GAMM</name>
<comment type="caution">
    <text evidence="5">The sequence shown here is derived from an EMBL/GenBank/DDBJ whole genome shotgun (WGS) entry which is preliminary data.</text>
</comment>
<proteinExistence type="predicted"/>
<accession>A0ABP9MHI6</accession>
<dbReference type="Pfam" id="PF00392">
    <property type="entry name" value="GntR"/>
    <property type="match status" value="1"/>
</dbReference>
<keyword evidence="2" id="KW-0238">DNA-binding</keyword>
<dbReference type="InterPro" id="IPR000524">
    <property type="entry name" value="Tscrpt_reg_HTH_GntR"/>
</dbReference>
<evidence type="ECO:0000259" key="4">
    <source>
        <dbReference type="PROSITE" id="PS50949"/>
    </source>
</evidence>
<organism evidence="5 6">
    <name type="scientific">Wohlfahrtiimonas larvae</name>
    <dbReference type="NCBI Taxonomy" id="1157986"/>
    <lineage>
        <taxon>Bacteria</taxon>
        <taxon>Pseudomonadati</taxon>
        <taxon>Pseudomonadota</taxon>
        <taxon>Gammaproteobacteria</taxon>
        <taxon>Cardiobacteriales</taxon>
        <taxon>Ignatzschineriaceae</taxon>
        <taxon>Wohlfahrtiimonas</taxon>
    </lineage>
</organism>
<dbReference type="SUPFAM" id="SSF64288">
    <property type="entry name" value="Chorismate lyase-like"/>
    <property type="match status" value="1"/>
</dbReference>
<dbReference type="Gene3D" id="1.10.10.10">
    <property type="entry name" value="Winged helix-like DNA-binding domain superfamily/Winged helix DNA-binding domain"/>
    <property type="match status" value="1"/>
</dbReference>
<dbReference type="RefSeq" id="WP_077924800.1">
    <property type="nucleotide sequence ID" value="NZ_BAABKE010000002.1"/>
</dbReference>
<dbReference type="PANTHER" id="PTHR44846:SF16">
    <property type="entry name" value="TRANSCRIPTIONAL REGULATOR PHNF-RELATED"/>
    <property type="match status" value="1"/>
</dbReference>
<dbReference type="PRINTS" id="PR00035">
    <property type="entry name" value="HTHGNTR"/>
</dbReference>
<dbReference type="CDD" id="cd07377">
    <property type="entry name" value="WHTH_GntR"/>
    <property type="match status" value="1"/>
</dbReference>
<evidence type="ECO:0000256" key="3">
    <source>
        <dbReference type="ARBA" id="ARBA00023163"/>
    </source>
</evidence>
<evidence type="ECO:0000256" key="2">
    <source>
        <dbReference type="ARBA" id="ARBA00023125"/>
    </source>
</evidence>
<dbReference type="Pfam" id="PF07702">
    <property type="entry name" value="UTRA"/>
    <property type="match status" value="1"/>
</dbReference>
<keyword evidence="3" id="KW-0804">Transcription</keyword>
<dbReference type="InterPro" id="IPR036388">
    <property type="entry name" value="WH-like_DNA-bd_sf"/>
</dbReference>
<dbReference type="PROSITE" id="PS50949">
    <property type="entry name" value="HTH_GNTR"/>
    <property type="match status" value="1"/>
</dbReference>
<protein>
    <submittedName>
        <fullName evidence="5">Histidine utilization repressor</fullName>
    </submittedName>
</protein>
<gene>
    <name evidence="5" type="primary">hutC_1</name>
    <name evidence="5" type="ORF">GCM10023338_06930</name>
</gene>